<evidence type="ECO:0000256" key="4">
    <source>
        <dbReference type="ARBA" id="ARBA00022692"/>
    </source>
</evidence>
<dbReference type="InterPro" id="IPR018108">
    <property type="entry name" value="MCP_transmembrane"/>
</dbReference>
<name>A0AAW2YWZ1_9EUKA</name>
<evidence type="ECO:0000256" key="2">
    <source>
        <dbReference type="ARBA" id="ARBA00006375"/>
    </source>
</evidence>
<feature type="repeat" description="Solcar" evidence="9">
    <location>
        <begin position="14"/>
        <end position="102"/>
    </location>
</feature>
<evidence type="ECO:0000256" key="11">
    <source>
        <dbReference type="SAM" id="Phobius"/>
    </source>
</evidence>
<accession>A0AAW2YWZ1</accession>
<feature type="non-terminal residue" evidence="12">
    <location>
        <position position="1"/>
    </location>
</feature>
<comment type="similarity">
    <text evidence="2 10">Belongs to the mitochondrial carrier (TC 2.A.29) family.</text>
</comment>
<comment type="subcellular location">
    <subcellularLocation>
        <location evidence="1">Mitochondrion membrane</location>
        <topology evidence="1">Multi-pass membrane protein</topology>
    </subcellularLocation>
</comment>
<comment type="caution">
    <text evidence="12">The sequence shown here is derived from an EMBL/GenBank/DDBJ whole genome shotgun (WGS) entry which is preliminary data.</text>
</comment>
<evidence type="ECO:0000256" key="3">
    <source>
        <dbReference type="ARBA" id="ARBA00022448"/>
    </source>
</evidence>
<keyword evidence="8 9" id="KW-0472">Membrane</keyword>
<feature type="repeat" description="Solcar" evidence="9">
    <location>
        <begin position="112"/>
        <end position="193"/>
    </location>
</feature>
<dbReference type="PANTHER" id="PTHR45758">
    <property type="entry name" value="MITOFERRIN-1-RELATED"/>
    <property type="match status" value="1"/>
</dbReference>
<keyword evidence="4 9" id="KW-0812">Transmembrane</keyword>
<evidence type="ECO:0000256" key="6">
    <source>
        <dbReference type="ARBA" id="ARBA00022989"/>
    </source>
</evidence>
<feature type="transmembrane region" description="Helical" evidence="11">
    <location>
        <begin position="114"/>
        <end position="135"/>
    </location>
</feature>
<feature type="transmembrane region" description="Helical" evidence="11">
    <location>
        <begin position="210"/>
        <end position="229"/>
    </location>
</feature>
<evidence type="ECO:0000256" key="10">
    <source>
        <dbReference type="RuleBase" id="RU000488"/>
    </source>
</evidence>
<protein>
    <recommendedName>
        <fullName evidence="14">Mitochondrial carrier protein</fullName>
    </recommendedName>
</protein>
<evidence type="ECO:0000256" key="1">
    <source>
        <dbReference type="ARBA" id="ARBA00004225"/>
    </source>
</evidence>
<sequence length="304" mass="33388">RTPTRRNYTHLKGVEFYNALLAGAGAGFSSRSVAHPFDTCKVLLQIRKGEGKRFYQSMQYLGGVLKQEGALKTLFRGYPTSIMMAIPASTIYLTTYQSVKTEYLNMGIHKDVSYVLAGITAELAGSILTPMYIVIQRRQAYGSKESTSIFTTLKQMYNQNGIRGLYSGYLAGLSTSAPFSAVFFSTYEFVKKRLVDTFESNNPEAIDHPPFYIGIGCGAISGMVAAAVTNPLDVVKTRLQIQGKATSSEHHYRGIFHAFSSIIRNEGLKSLLKGVGPRTVSVIPATAISMGAFEGITNWLRSRQ</sequence>
<dbReference type="GO" id="GO:0031966">
    <property type="term" value="C:mitochondrial membrane"/>
    <property type="evidence" value="ECO:0007669"/>
    <property type="project" value="UniProtKB-SubCell"/>
</dbReference>
<dbReference type="EMBL" id="JAOPGA020000734">
    <property type="protein sequence ID" value="KAL0481154.1"/>
    <property type="molecule type" value="Genomic_DNA"/>
</dbReference>
<keyword evidence="5" id="KW-0677">Repeat</keyword>
<dbReference type="Proteomes" id="UP001431209">
    <property type="component" value="Unassembled WGS sequence"/>
</dbReference>
<dbReference type="InterPro" id="IPR002067">
    <property type="entry name" value="MCP"/>
</dbReference>
<dbReference type="SUPFAM" id="SSF103506">
    <property type="entry name" value="Mitochondrial carrier"/>
    <property type="match status" value="1"/>
</dbReference>
<reference evidence="12 13" key="1">
    <citation type="submission" date="2024-03" db="EMBL/GenBank/DDBJ databases">
        <title>The Acrasis kona genome and developmental transcriptomes reveal deep origins of eukaryotic multicellular pathways.</title>
        <authorList>
            <person name="Sheikh S."/>
            <person name="Fu C.-J."/>
            <person name="Brown M.W."/>
            <person name="Baldauf S.L."/>
        </authorList>
    </citation>
    <scope>NUCLEOTIDE SEQUENCE [LARGE SCALE GENOMIC DNA]</scope>
    <source>
        <strain evidence="12 13">ATCC MYA-3509</strain>
    </source>
</reference>
<keyword evidence="3 10" id="KW-0813">Transport</keyword>
<evidence type="ECO:0000256" key="5">
    <source>
        <dbReference type="ARBA" id="ARBA00022737"/>
    </source>
</evidence>
<dbReference type="PRINTS" id="PR00926">
    <property type="entry name" value="MITOCARRIER"/>
</dbReference>
<keyword evidence="6 11" id="KW-1133">Transmembrane helix</keyword>
<evidence type="ECO:0000256" key="8">
    <source>
        <dbReference type="ARBA" id="ARBA00023136"/>
    </source>
</evidence>
<keyword evidence="7" id="KW-0496">Mitochondrion</keyword>
<dbReference type="GO" id="GO:0005381">
    <property type="term" value="F:iron ion transmembrane transporter activity"/>
    <property type="evidence" value="ECO:0007669"/>
    <property type="project" value="UniProtKB-ARBA"/>
</dbReference>
<feature type="repeat" description="Solcar" evidence="9">
    <location>
        <begin position="209"/>
        <end position="299"/>
    </location>
</feature>
<dbReference type="Pfam" id="PF00153">
    <property type="entry name" value="Mito_carr"/>
    <property type="match status" value="3"/>
</dbReference>
<evidence type="ECO:0000256" key="9">
    <source>
        <dbReference type="PROSITE-ProRule" id="PRU00282"/>
    </source>
</evidence>
<dbReference type="PANTHER" id="PTHR45758:SF3">
    <property type="entry name" value="MITOCHONDRIAL SUBSTRATE CARRIER FAMILY PROTEIN E"/>
    <property type="match status" value="1"/>
</dbReference>
<feature type="transmembrane region" description="Helical" evidence="11">
    <location>
        <begin position="164"/>
        <end position="190"/>
    </location>
</feature>
<evidence type="ECO:0008006" key="14">
    <source>
        <dbReference type="Google" id="ProtNLM"/>
    </source>
</evidence>
<evidence type="ECO:0000313" key="13">
    <source>
        <dbReference type="Proteomes" id="UP001431209"/>
    </source>
</evidence>
<feature type="transmembrane region" description="Helical" evidence="11">
    <location>
        <begin position="75"/>
        <end position="94"/>
    </location>
</feature>
<evidence type="ECO:0000313" key="12">
    <source>
        <dbReference type="EMBL" id="KAL0481154.1"/>
    </source>
</evidence>
<dbReference type="PROSITE" id="PS50920">
    <property type="entry name" value="SOLCAR"/>
    <property type="match status" value="3"/>
</dbReference>
<proteinExistence type="inferred from homology"/>
<keyword evidence="13" id="KW-1185">Reference proteome</keyword>
<dbReference type="InterPro" id="IPR023395">
    <property type="entry name" value="MCP_dom_sf"/>
</dbReference>
<evidence type="ECO:0000256" key="7">
    <source>
        <dbReference type="ARBA" id="ARBA00023128"/>
    </source>
</evidence>
<organism evidence="12 13">
    <name type="scientific">Acrasis kona</name>
    <dbReference type="NCBI Taxonomy" id="1008807"/>
    <lineage>
        <taxon>Eukaryota</taxon>
        <taxon>Discoba</taxon>
        <taxon>Heterolobosea</taxon>
        <taxon>Tetramitia</taxon>
        <taxon>Eutetramitia</taxon>
        <taxon>Acrasidae</taxon>
        <taxon>Acrasis</taxon>
    </lineage>
</organism>
<dbReference type="Gene3D" id="1.50.40.10">
    <property type="entry name" value="Mitochondrial carrier domain"/>
    <property type="match status" value="2"/>
</dbReference>
<dbReference type="AlphaFoldDB" id="A0AAW2YWZ1"/>
<gene>
    <name evidence="12" type="ORF">AKO1_012594</name>
</gene>